<protein>
    <submittedName>
        <fullName evidence="2">Uncharacterized protein</fullName>
    </submittedName>
</protein>
<evidence type="ECO:0000256" key="1">
    <source>
        <dbReference type="SAM" id="MobiDB-lite"/>
    </source>
</evidence>
<accession>A0A9W6Q2B4</accession>
<organism evidence="2 3">
    <name type="scientific">Kitasatospora phosalacinea</name>
    <dbReference type="NCBI Taxonomy" id="2065"/>
    <lineage>
        <taxon>Bacteria</taxon>
        <taxon>Bacillati</taxon>
        <taxon>Actinomycetota</taxon>
        <taxon>Actinomycetes</taxon>
        <taxon>Kitasatosporales</taxon>
        <taxon>Streptomycetaceae</taxon>
        <taxon>Kitasatospora</taxon>
    </lineage>
</organism>
<dbReference type="AlphaFoldDB" id="A0A9W6Q2B4"/>
<proteinExistence type="predicted"/>
<evidence type="ECO:0000313" key="3">
    <source>
        <dbReference type="Proteomes" id="UP001165041"/>
    </source>
</evidence>
<name>A0A9W6Q2B4_9ACTN</name>
<reference evidence="2" key="1">
    <citation type="submission" date="2023-02" db="EMBL/GenBank/DDBJ databases">
        <title>Kitasatospora phosalacinea NBRC 14627.</title>
        <authorList>
            <person name="Ichikawa N."/>
            <person name="Sato H."/>
            <person name="Tonouchi N."/>
        </authorList>
    </citation>
    <scope>NUCLEOTIDE SEQUENCE</scope>
    <source>
        <strain evidence="2">NBRC 14627</strain>
    </source>
</reference>
<dbReference type="Proteomes" id="UP001165041">
    <property type="component" value="Unassembled WGS sequence"/>
</dbReference>
<dbReference type="EMBL" id="BSSA01000002">
    <property type="protein sequence ID" value="GLW68745.1"/>
    <property type="molecule type" value="Genomic_DNA"/>
</dbReference>
<comment type="caution">
    <text evidence="2">The sequence shown here is derived from an EMBL/GenBank/DDBJ whole genome shotgun (WGS) entry which is preliminary data.</text>
</comment>
<sequence length="132" mass="13401">MQEAHDDTDALMRDLGGAFEGVSREAVPTRWGQASGSHTTVRVARDTVIAQLVTRAVEMAAAVATTGIAAAAGAAIEEAVSGPDVPGRTAASCTSAPGRWARRRSTASASCAGPSTERGRTTGRWSGPGCCT</sequence>
<evidence type="ECO:0000313" key="2">
    <source>
        <dbReference type="EMBL" id="GLW68745.1"/>
    </source>
</evidence>
<feature type="region of interest" description="Disordered" evidence="1">
    <location>
        <begin position="81"/>
        <end position="132"/>
    </location>
</feature>
<gene>
    <name evidence="2" type="ORF">Kpho02_10440</name>
</gene>
<dbReference type="RefSeq" id="WP_285734016.1">
    <property type="nucleotide sequence ID" value="NZ_BSSA01000002.1"/>
</dbReference>